<reference evidence="1 2" key="1">
    <citation type="journal article" date="2021" name="Commun. Biol.">
        <title>Genomic insights into the host specific adaptation of the Pneumocystis genus.</title>
        <authorList>
            <person name="Cisse O.H."/>
            <person name="Ma L."/>
            <person name="Dekker J.P."/>
            <person name="Khil P.P."/>
            <person name="Youn J.-H."/>
            <person name="Brenchley J.M."/>
            <person name="Blair R."/>
            <person name="Pahar B."/>
            <person name="Chabe M."/>
            <person name="Van Rompay K.K.A."/>
            <person name="Keesler R."/>
            <person name="Sukura A."/>
            <person name="Hirsch V."/>
            <person name="Kutty G."/>
            <person name="Liu Y."/>
            <person name="Peng L."/>
            <person name="Chen J."/>
            <person name="Song J."/>
            <person name="Weissenbacher-Lang C."/>
            <person name="Xu J."/>
            <person name="Upham N.S."/>
            <person name="Stajich J.E."/>
            <person name="Cuomo C.A."/>
            <person name="Cushion M.T."/>
            <person name="Kovacs J.A."/>
        </authorList>
    </citation>
    <scope>NUCLEOTIDE SEQUENCE [LARGE SCALE GENOMIC DNA]</scope>
    <source>
        <strain evidence="1 2">RABM</strain>
    </source>
</reference>
<dbReference type="EMBL" id="JABTEG010000001">
    <property type="protein sequence ID" value="KAG4306156.1"/>
    <property type="molecule type" value="Genomic_DNA"/>
</dbReference>
<comment type="caution">
    <text evidence="1">The sequence shown here is derived from an EMBL/GenBank/DDBJ whole genome shotgun (WGS) entry which is preliminary data.</text>
</comment>
<evidence type="ECO:0000313" key="2">
    <source>
        <dbReference type="Proteomes" id="UP000768646"/>
    </source>
</evidence>
<protein>
    <submittedName>
        <fullName evidence="1">Uncharacterized protein</fullName>
    </submittedName>
</protein>
<organism evidence="1 2">
    <name type="scientific">Pneumocystis oryctolagi</name>
    <dbReference type="NCBI Taxonomy" id="42067"/>
    <lineage>
        <taxon>Eukaryota</taxon>
        <taxon>Fungi</taxon>
        <taxon>Dikarya</taxon>
        <taxon>Ascomycota</taxon>
        <taxon>Taphrinomycotina</taxon>
        <taxon>Pneumocystomycetes</taxon>
        <taxon>Pneumocystaceae</taxon>
        <taxon>Pneumocystis</taxon>
    </lineage>
</organism>
<proteinExistence type="predicted"/>
<dbReference type="Proteomes" id="UP000768646">
    <property type="component" value="Unassembled WGS sequence"/>
</dbReference>
<evidence type="ECO:0000313" key="1">
    <source>
        <dbReference type="EMBL" id="KAG4306156.1"/>
    </source>
</evidence>
<name>A0ACB7CER2_9ASCO</name>
<keyword evidence="2" id="KW-1185">Reference proteome</keyword>
<sequence length="350" mass="41007">MDVYDKYDLEYIDLKRLESRTRYESTLKEIFERYGRDMTEESDEVDLRTGEVIVDRGHLNNLRVSWFVGKEILNFNDDYVENDFFENILSLMSINQKKSSDNCKKLERKTFPKKFPSKEQIFQQFGSLGPSIIKLIESQKRKRTQHFKRKKTSLKCSKKNKHESYDCEAQKTNTITHLDSQVTSFKFQQRSGVIMENAYSKIKEDSNNFFIQNSQNTPFNLIHNIRRFDIVIDCPKSNHSFISHTKTSCFSEKNPLVSKSISIYPSPIRFFNQHYNSTSNSLTKPTLTLDNQPYEYAYSAYLSPESTSQSETEHSSTSTSTEQYTDSDTENTHQKKLHCNKLFCFTCSCL</sequence>
<gene>
    <name evidence="1" type="ORF">PORY_000144</name>
</gene>
<accession>A0ACB7CER2</accession>